<comment type="caution">
    <text evidence="2">The sequence shown here is derived from an EMBL/GenBank/DDBJ whole genome shotgun (WGS) entry which is preliminary data.</text>
</comment>
<sequence>MVINVIIGAADEASNTIYNTTGAMKEMSISLSEVDGSSKATDFLTWTSKKLDSQAENIQTHATKNRLLIDKGLRMLYVITAVTISLSLALSMALLGSGVLKFQRILLVLIALCWTFTVLCWLFFGFYFFIQKFASDTCTALEGFQQDPYNNSLSSILPCEELLSANSVLTDVSAGIYDLVNKVNQNISTSYGNILQICNPFSSPPMYEYQPWNCSATSIQIGDIPRVLRMLACPDSQSTCNGGILVPTSYYKTIEAYSFSIQKLLDAYPGMESLVQCQTVKDAFSQILQKHCKPLKRYLEMLWEALVFLSIVLMVLVFVWTIGAHHEQNDHSIGGSVSPSSGHMLEFGRAKVTIDDSNQ</sequence>
<dbReference type="GO" id="GO:0016020">
    <property type="term" value="C:membrane"/>
    <property type="evidence" value="ECO:0007669"/>
    <property type="project" value="TreeGrafter"/>
</dbReference>
<dbReference type="Proteomes" id="UP000231279">
    <property type="component" value="Unassembled WGS sequence"/>
</dbReference>
<dbReference type="InterPro" id="IPR040283">
    <property type="entry name" value="DDB_G0292058-like"/>
</dbReference>
<protein>
    <submittedName>
        <fullName evidence="2">Uncharacterized protein</fullName>
    </submittedName>
</protein>
<organism evidence="2 3">
    <name type="scientific">Handroanthus impetiginosus</name>
    <dbReference type="NCBI Taxonomy" id="429701"/>
    <lineage>
        <taxon>Eukaryota</taxon>
        <taxon>Viridiplantae</taxon>
        <taxon>Streptophyta</taxon>
        <taxon>Embryophyta</taxon>
        <taxon>Tracheophyta</taxon>
        <taxon>Spermatophyta</taxon>
        <taxon>Magnoliopsida</taxon>
        <taxon>eudicotyledons</taxon>
        <taxon>Gunneridae</taxon>
        <taxon>Pentapetalae</taxon>
        <taxon>asterids</taxon>
        <taxon>lamiids</taxon>
        <taxon>Lamiales</taxon>
        <taxon>Bignoniaceae</taxon>
        <taxon>Crescentiina</taxon>
        <taxon>Tabebuia alliance</taxon>
        <taxon>Handroanthus</taxon>
    </lineage>
</organism>
<dbReference type="EMBL" id="NKXS01002547">
    <property type="protein sequence ID" value="PIN13103.1"/>
    <property type="molecule type" value="Genomic_DNA"/>
</dbReference>
<evidence type="ECO:0000313" key="3">
    <source>
        <dbReference type="Proteomes" id="UP000231279"/>
    </source>
</evidence>
<dbReference type="OrthoDB" id="1922814at2759"/>
<feature type="transmembrane region" description="Helical" evidence="1">
    <location>
        <begin position="301"/>
        <end position="323"/>
    </location>
</feature>
<gene>
    <name evidence="2" type="ORF">CDL12_14275</name>
</gene>
<proteinExistence type="predicted"/>
<dbReference type="PANTHER" id="PTHR31414:SF18">
    <property type="entry name" value="TRANSMEMBRANE PROTEIN-RELATED"/>
    <property type="match status" value="1"/>
</dbReference>
<keyword evidence="1" id="KW-1133">Transmembrane helix</keyword>
<keyword evidence="1" id="KW-0812">Transmembrane</keyword>
<name>A0A2G9H6K0_9LAMI</name>
<dbReference type="PANTHER" id="PTHR31414">
    <property type="entry name" value="TRANSMEMBRANE PROTEIN DDB_G0292058"/>
    <property type="match status" value="1"/>
</dbReference>
<keyword evidence="3" id="KW-1185">Reference proteome</keyword>
<dbReference type="STRING" id="429701.A0A2G9H6K0"/>
<feature type="transmembrane region" description="Helical" evidence="1">
    <location>
        <begin position="105"/>
        <end position="130"/>
    </location>
</feature>
<accession>A0A2G9H6K0</accession>
<evidence type="ECO:0000256" key="1">
    <source>
        <dbReference type="SAM" id="Phobius"/>
    </source>
</evidence>
<dbReference type="AlphaFoldDB" id="A0A2G9H6K0"/>
<feature type="transmembrane region" description="Helical" evidence="1">
    <location>
        <begin position="76"/>
        <end position="99"/>
    </location>
</feature>
<evidence type="ECO:0000313" key="2">
    <source>
        <dbReference type="EMBL" id="PIN13103.1"/>
    </source>
</evidence>
<keyword evidence="1" id="KW-0472">Membrane</keyword>
<reference evidence="3" key="1">
    <citation type="journal article" date="2018" name="Gigascience">
        <title>Genome assembly of the Pink Ipe (Handroanthus impetiginosus, Bignoniaceae), a highly valued, ecologically keystone Neotropical timber forest tree.</title>
        <authorList>
            <person name="Silva-Junior O.B."/>
            <person name="Grattapaglia D."/>
            <person name="Novaes E."/>
            <person name="Collevatti R.G."/>
        </authorList>
    </citation>
    <scope>NUCLEOTIDE SEQUENCE [LARGE SCALE GENOMIC DNA]</scope>
    <source>
        <strain evidence="3">cv. UFG-1</strain>
    </source>
</reference>